<proteinExistence type="predicted"/>
<dbReference type="FunFam" id="2.120.10.30:FF:000241">
    <property type="entry name" value="Low-density lipoprotein receptor-related protein 6"/>
    <property type="match status" value="1"/>
</dbReference>
<dbReference type="PROSITE" id="PS01209">
    <property type="entry name" value="LDLRA_1"/>
    <property type="match status" value="3"/>
</dbReference>
<dbReference type="Proteomes" id="UP000324222">
    <property type="component" value="Unassembled WGS sequence"/>
</dbReference>
<evidence type="ECO:0000256" key="5">
    <source>
        <dbReference type="ARBA" id="ARBA00022729"/>
    </source>
</evidence>
<feature type="disulfide bond" evidence="13">
    <location>
        <begin position="606"/>
        <end position="621"/>
    </location>
</feature>
<organism evidence="16 17">
    <name type="scientific">Portunus trituberculatus</name>
    <name type="common">Swimming crab</name>
    <name type="synonym">Neptunus trituberculatus</name>
    <dbReference type="NCBI Taxonomy" id="210409"/>
    <lineage>
        <taxon>Eukaryota</taxon>
        <taxon>Metazoa</taxon>
        <taxon>Ecdysozoa</taxon>
        <taxon>Arthropoda</taxon>
        <taxon>Crustacea</taxon>
        <taxon>Multicrustacea</taxon>
        <taxon>Malacostraca</taxon>
        <taxon>Eumalacostraca</taxon>
        <taxon>Eucarida</taxon>
        <taxon>Decapoda</taxon>
        <taxon>Pleocyemata</taxon>
        <taxon>Brachyura</taxon>
        <taxon>Eubrachyura</taxon>
        <taxon>Portunoidea</taxon>
        <taxon>Portunidae</taxon>
        <taxon>Portuninae</taxon>
        <taxon>Portunus</taxon>
    </lineage>
</organism>
<evidence type="ECO:0000256" key="3">
    <source>
        <dbReference type="ARBA" id="ARBA00022583"/>
    </source>
</evidence>
<dbReference type="Gene3D" id="2.120.10.30">
    <property type="entry name" value="TolB, C-terminal domain"/>
    <property type="match status" value="2"/>
</dbReference>
<feature type="repeat" description="LDL-receptor class B" evidence="14">
    <location>
        <begin position="270"/>
        <end position="312"/>
    </location>
</feature>
<protein>
    <submittedName>
        <fullName evidence="16">Prolow-density lipoprotein receptor-related protein 1</fullName>
    </submittedName>
</protein>
<feature type="disulfide bond" evidence="13">
    <location>
        <begin position="682"/>
        <end position="700"/>
    </location>
</feature>
<dbReference type="InterPro" id="IPR000033">
    <property type="entry name" value="LDLR_classB_rpt"/>
</dbReference>
<dbReference type="FunFam" id="4.10.400.10:FF:000002">
    <property type="entry name" value="Low-density lipoprotein receptor-related protein 1"/>
    <property type="match status" value="1"/>
</dbReference>
<accession>A0A5B7DFP6</accession>
<dbReference type="InterPro" id="IPR011042">
    <property type="entry name" value="6-blade_b-propeller_TolB-like"/>
</dbReference>
<dbReference type="InterPro" id="IPR023415">
    <property type="entry name" value="LDLR_class-A_CS"/>
</dbReference>
<dbReference type="GO" id="GO:0043235">
    <property type="term" value="C:receptor complex"/>
    <property type="evidence" value="ECO:0007669"/>
    <property type="project" value="TreeGrafter"/>
</dbReference>
<feature type="disulfide bond" evidence="13">
    <location>
        <begin position="889"/>
        <end position="904"/>
    </location>
</feature>
<keyword evidence="7" id="KW-0106">Calcium</keyword>
<evidence type="ECO:0000256" key="7">
    <source>
        <dbReference type="ARBA" id="ARBA00022837"/>
    </source>
</evidence>
<dbReference type="PROSITE" id="PS50068">
    <property type="entry name" value="LDLRA_2"/>
    <property type="match status" value="9"/>
</dbReference>
<keyword evidence="6" id="KW-0677">Repeat</keyword>
<feature type="domain" description="EGF-like" evidence="15">
    <location>
        <begin position="630"/>
        <end position="672"/>
    </location>
</feature>
<dbReference type="EMBL" id="VSRR010000827">
    <property type="protein sequence ID" value="MPC20037.1"/>
    <property type="molecule type" value="Genomic_DNA"/>
</dbReference>
<feature type="repeat" description="LDL-receptor class B" evidence="14">
    <location>
        <begin position="225"/>
        <end position="269"/>
    </location>
</feature>
<keyword evidence="12" id="KW-0325">Glycoprotein</keyword>
<keyword evidence="4" id="KW-0812">Transmembrane</keyword>
<feature type="disulfide bond" evidence="13">
    <location>
        <begin position="564"/>
        <end position="579"/>
    </location>
</feature>
<dbReference type="PROSITE" id="PS51120">
    <property type="entry name" value="LDLRB"/>
    <property type="match status" value="2"/>
</dbReference>
<keyword evidence="3" id="KW-0254">Endocytosis</keyword>
<dbReference type="CDD" id="cd00112">
    <property type="entry name" value="LDLa"/>
    <property type="match status" value="9"/>
</dbReference>
<feature type="disulfide bond" evidence="13">
    <location>
        <begin position="405"/>
        <end position="417"/>
    </location>
</feature>
<evidence type="ECO:0000313" key="17">
    <source>
        <dbReference type="Proteomes" id="UP000324222"/>
    </source>
</evidence>
<evidence type="ECO:0000256" key="6">
    <source>
        <dbReference type="ARBA" id="ARBA00022737"/>
    </source>
</evidence>
<keyword evidence="11 16" id="KW-0675">Receptor</keyword>
<dbReference type="AlphaFoldDB" id="A0A5B7DFP6"/>
<dbReference type="InterPro" id="IPR000742">
    <property type="entry name" value="EGF"/>
</dbReference>
<dbReference type="PANTHER" id="PTHR22722:SF5">
    <property type="entry name" value="LOW-DENSITY LIPOPROTEIN RECEPTOR-RELATED PROTEIN 1B"/>
    <property type="match status" value="1"/>
</dbReference>
<dbReference type="InterPro" id="IPR051221">
    <property type="entry name" value="LDLR-related"/>
</dbReference>
<evidence type="ECO:0000256" key="13">
    <source>
        <dbReference type="PROSITE-ProRule" id="PRU00124"/>
    </source>
</evidence>
<dbReference type="PRINTS" id="PR00261">
    <property type="entry name" value="LDLRECEPTOR"/>
</dbReference>
<feature type="disulfide bond" evidence="13">
    <location>
        <begin position="594"/>
        <end position="612"/>
    </location>
</feature>
<keyword evidence="8" id="KW-1133">Transmembrane helix</keyword>
<dbReference type="SMART" id="SM00181">
    <property type="entry name" value="EGF"/>
    <property type="match status" value="4"/>
</dbReference>
<feature type="domain" description="EGF-like" evidence="15">
    <location>
        <begin position="361"/>
        <end position="399"/>
    </location>
</feature>
<comment type="caution">
    <text evidence="16">The sequence shown here is derived from an EMBL/GenBank/DDBJ whole genome shotgun (WGS) entry which is preliminary data.</text>
</comment>
<evidence type="ECO:0000256" key="2">
    <source>
        <dbReference type="ARBA" id="ARBA00022536"/>
    </source>
</evidence>
<reference evidence="16 17" key="1">
    <citation type="submission" date="2019-05" db="EMBL/GenBank/DDBJ databases">
        <title>Another draft genome of Portunus trituberculatus and its Hox gene families provides insights of decapod evolution.</title>
        <authorList>
            <person name="Jeong J.-H."/>
            <person name="Song I."/>
            <person name="Kim S."/>
            <person name="Choi T."/>
            <person name="Kim D."/>
            <person name="Ryu S."/>
            <person name="Kim W."/>
        </authorList>
    </citation>
    <scope>NUCLEOTIDE SEQUENCE [LARGE SCALE GENOMIC DNA]</scope>
    <source>
        <tissue evidence="16">Muscle</tissue>
    </source>
</reference>
<feature type="disulfide bond" evidence="13">
    <location>
        <begin position="638"/>
        <end position="656"/>
    </location>
</feature>
<feature type="disulfide bond" evidence="13">
    <location>
        <begin position="412"/>
        <end position="430"/>
    </location>
</feature>
<keyword evidence="17" id="KW-1185">Reference proteome</keyword>
<sequence>MFSRGYAGGSVRTAPEDNLGRVSTLRDSLGDSVKDIIIMNSNTQIGINHCAINNGGCEELCLYNGTHANCKCYHGQVDASGKSCKEYEAFLMFSTITAIDSAHMFDEKEPNTPLKKITSNLMKNAVSLTFEYSTKRVFYSDIQKGSINTVFFNGSGHDVLVEKQGSVEGLAFDEKERDLYWTCQSDPAINRMSVDSSKRLKWVEKIVHLESGDKPRGIVVDSCERQIYWTNWNSEAPSIQRSYVDGNGLKSIVTTHIRMPNSLAIDHMAQKLYWGDARLDKIERCNLDGSDRVILLKITPSHPFDLALYGDYIFWTDWVLRGVVRANKYTGEEVVRLRKNVDWLMGIVAVANDTNACDANPCHILNGGCEDICQLDERAQVQCRCSPGRTLLADDRRCAVRVANCTEDQFECSVGFCIPYTYSCDGVAECPDGSDEDEQHCLCGKSFHPLCVGTVTRTCRENYFSCGNGPCVPKESVCDRRANCPNFKDESDCECNEDEFRCHMSGFCINAGLRCDFDPDCPDASDEMGCEKTDCSTYILDGFNSSDLINCANTTHCIHRKWLCDGANDCWDNSDELNCTSSKSGTCPPGLFLCDGDRCLPTTWRCDWELDCSDMTDELDCITEPVESSSCPNGTFQCKNGRCIAVSFVCNGENDCQDEEDGGQPSDEATCVYSCAEEYFKCNDSNCIPRTWVCDGHSDCPDGSDEPSDCESKVCKKEEFNCTGTGRCISKQWMCDGDYDCEGGEDENPPEGCPDPPPLICAAGQFSCPIYDRYDRRCILEVRHSALLPQVAYLCLFLYQLAVVYSGPNTTHSSTHLTLSPFAPVALINLGSWYGLEDNGETISYYCDGHKDCWDGSDEPSSCNPHTCLKSQFRCGGDVLKCIPEVWVCNGRPDCDDASDEANCIFLLLFFSPHPSHHHSCQPLEVPKSEKQPLVRSMAVPC</sequence>
<feature type="disulfide bond" evidence="13">
    <location>
        <begin position="478"/>
        <end position="493"/>
    </location>
</feature>
<dbReference type="SMART" id="SM00135">
    <property type="entry name" value="LY"/>
    <property type="match status" value="5"/>
</dbReference>
<evidence type="ECO:0000259" key="15">
    <source>
        <dbReference type="SMART" id="SM00181"/>
    </source>
</evidence>
<feature type="domain" description="EGF-like" evidence="15">
    <location>
        <begin position="404"/>
        <end position="442"/>
    </location>
</feature>
<keyword evidence="10 13" id="KW-1015">Disulfide bond</keyword>
<keyword evidence="16" id="KW-0449">Lipoprotein</keyword>
<feature type="disulfide bond" evidence="13">
    <location>
        <begin position="515"/>
        <end position="530"/>
    </location>
</feature>
<evidence type="ECO:0000256" key="4">
    <source>
        <dbReference type="ARBA" id="ARBA00022692"/>
    </source>
</evidence>
<evidence type="ECO:0000256" key="12">
    <source>
        <dbReference type="ARBA" id="ARBA00023180"/>
    </source>
</evidence>
<evidence type="ECO:0000256" key="11">
    <source>
        <dbReference type="ARBA" id="ARBA00023170"/>
    </source>
</evidence>
<feature type="disulfide bond" evidence="13">
    <location>
        <begin position="459"/>
        <end position="471"/>
    </location>
</feature>
<feature type="disulfide bond" evidence="13">
    <location>
        <begin position="675"/>
        <end position="687"/>
    </location>
</feature>
<dbReference type="Pfam" id="PF00058">
    <property type="entry name" value="Ldl_recept_b"/>
    <property type="match status" value="2"/>
</dbReference>
<name>A0A5B7DFP6_PORTR</name>
<dbReference type="InterPro" id="IPR002172">
    <property type="entry name" value="LDrepeatLR_classA_rpt"/>
</dbReference>
<feature type="disulfide bond" evidence="13">
    <location>
        <begin position="631"/>
        <end position="643"/>
    </location>
</feature>
<feature type="disulfide bond" evidence="13">
    <location>
        <begin position="466"/>
        <end position="484"/>
    </location>
</feature>
<dbReference type="GO" id="GO:0006897">
    <property type="term" value="P:endocytosis"/>
    <property type="evidence" value="ECO:0007669"/>
    <property type="project" value="UniProtKB-KW"/>
</dbReference>
<dbReference type="SUPFAM" id="SSF57196">
    <property type="entry name" value="EGF/Laminin"/>
    <property type="match status" value="1"/>
</dbReference>
<evidence type="ECO:0000256" key="8">
    <source>
        <dbReference type="ARBA" id="ARBA00022989"/>
    </source>
</evidence>
<evidence type="ECO:0000256" key="10">
    <source>
        <dbReference type="ARBA" id="ARBA00023157"/>
    </source>
</evidence>
<dbReference type="Gene3D" id="4.10.400.10">
    <property type="entry name" value="Low-density Lipoprotein Receptor"/>
    <property type="match status" value="10"/>
</dbReference>
<dbReference type="SMART" id="SM00192">
    <property type="entry name" value="LDLa"/>
    <property type="match status" value="10"/>
</dbReference>
<evidence type="ECO:0000256" key="9">
    <source>
        <dbReference type="ARBA" id="ARBA00023136"/>
    </source>
</evidence>
<evidence type="ECO:0000313" key="16">
    <source>
        <dbReference type="EMBL" id="MPC20037.1"/>
    </source>
</evidence>
<comment type="caution">
    <text evidence="13">Lacks conserved residue(s) required for the propagation of feature annotation.</text>
</comment>
<dbReference type="InterPro" id="IPR036055">
    <property type="entry name" value="LDL_receptor-like_sf"/>
</dbReference>
<comment type="subcellular location">
    <subcellularLocation>
        <location evidence="1">Membrane</location>
        <topology evidence="1">Single-pass membrane protein</topology>
    </subcellularLocation>
</comment>
<keyword evidence="9" id="KW-0472">Membrane</keyword>
<evidence type="ECO:0000256" key="14">
    <source>
        <dbReference type="PROSITE-ProRule" id="PRU00461"/>
    </source>
</evidence>
<keyword evidence="2" id="KW-0245">EGF-like domain</keyword>
<dbReference type="OrthoDB" id="21182at2759"/>
<feature type="disulfide bond" evidence="13">
    <location>
        <begin position="587"/>
        <end position="599"/>
    </location>
</feature>
<dbReference type="GO" id="GO:0005886">
    <property type="term" value="C:plasma membrane"/>
    <property type="evidence" value="ECO:0007669"/>
    <property type="project" value="TreeGrafter"/>
</dbReference>
<feature type="domain" description="EGF-like" evidence="15">
    <location>
        <begin position="49"/>
        <end position="85"/>
    </location>
</feature>
<keyword evidence="5" id="KW-0732">Signal</keyword>
<gene>
    <name evidence="16" type="primary">Lrp1_2</name>
    <name evidence="16" type="ORF">E2C01_012967</name>
</gene>
<dbReference type="SUPFAM" id="SSF63825">
    <property type="entry name" value="YWTD domain"/>
    <property type="match status" value="1"/>
</dbReference>
<dbReference type="Pfam" id="PF00057">
    <property type="entry name" value="Ldl_recept_a"/>
    <property type="match status" value="9"/>
</dbReference>
<dbReference type="SUPFAM" id="SSF57424">
    <property type="entry name" value="LDL receptor-like module"/>
    <property type="match status" value="9"/>
</dbReference>
<evidence type="ECO:0000256" key="1">
    <source>
        <dbReference type="ARBA" id="ARBA00004167"/>
    </source>
</evidence>
<dbReference type="PANTHER" id="PTHR22722">
    <property type="entry name" value="LOW-DENSITY LIPOPROTEIN RECEPTOR-RELATED PROTEIN 2-RELATED"/>
    <property type="match status" value="1"/>
</dbReference>